<dbReference type="AlphaFoldDB" id="A0A316A5Q3"/>
<evidence type="ECO:0000256" key="1">
    <source>
        <dbReference type="SAM" id="Phobius"/>
    </source>
</evidence>
<dbReference type="RefSeq" id="WP_109708426.1">
    <property type="nucleotide sequence ID" value="NZ_QGDS01000001.1"/>
</dbReference>
<dbReference type="InterPro" id="IPR025164">
    <property type="entry name" value="Toastrack_DUF4097"/>
</dbReference>
<keyword evidence="1" id="KW-1133">Transmembrane helix</keyword>
<proteinExistence type="predicted"/>
<evidence type="ECO:0000313" key="4">
    <source>
        <dbReference type="Proteomes" id="UP000254051"/>
    </source>
</evidence>
<dbReference type="EMBL" id="UHJJ01000001">
    <property type="protein sequence ID" value="SUQ12402.1"/>
    <property type="molecule type" value="Genomic_DNA"/>
</dbReference>
<sequence length="313" mass="34473">MDKRQFAFIKIIAWSVTAVILITVLVLGLTGIWNWTSIGFGGGYFYTDSGKYQTGGAEIDGEQIKDLDINWMSGNITVEVYDGETVQFFEKSRKDLKESEQLRYYSKDGKLIIQYRKAKRALLSIGTNLRKELTVRIPEKTAETMGYIRIDTISADAKVKGITAERFNLDSTSGNFSLSECKSYTLSMDSTSGNMTGESLYVDDKLDADTTSGDVDVEGSFQHIDSDTVSGTITVISQICPQKVRTDSVSGDVILTIPENSGFTYRKDSVSGSLECDFDVSQKEDMGIHKDGSASFHFDSVSGDIAILKLGKN</sequence>
<gene>
    <name evidence="3" type="ORF">SAMN05216529_101295</name>
</gene>
<feature type="domain" description="DUF4097" evidence="2">
    <location>
        <begin position="64"/>
        <end position="307"/>
    </location>
</feature>
<keyword evidence="1" id="KW-0472">Membrane</keyword>
<evidence type="ECO:0000259" key="2">
    <source>
        <dbReference type="Pfam" id="PF13349"/>
    </source>
</evidence>
<dbReference type="OrthoDB" id="2066445at2"/>
<keyword evidence="1" id="KW-0812">Transmembrane</keyword>
<dbReference type="Proteomes" id="UP000254051">
    <property type="component" value="Unassembled WGS sequence"/>
</dbReference>
<keyword evidence="4" id="KW-1185">Reference proteome</keyword>
<reference evidence="4" key="1">
    <citation type="submission" date="2017-07" db="EMBL/GenBank/DDBJ databases">
        <authorList>
            <person name="Varghese N."/>
            <person name="Submissions S."/>
        </authorList>
    </citation>
    <scope>NUCLEOTIDE SEQUENCE [LARGE SCALE GENOMIC DNA]</scope>
    <source>
        <strain evidence="4">NLAE-zl-C134</strain>
    </source>
</reference>
<evidence type="ECO:0000313" key="3">
    <source>
        <dbReference type="EMBL" id="SUQ12402.1"/>
    </source>
</evidence>
<name>A0A316A5Q3_9FIRM</name>
<organism evidence="3 4">
    <name type="scientific">Faecalicatena contorta</name>
    <dbReference type="NCBI Taxonomy" id="39482"/>
    <lineage>
        <taxon>Bacteria</taxon>
        <taxon>Bacillati</taxon>
        <taxon>Bacillota</taxon>
        <taxon>Clostridia</taxon>
        <taxon>Lachnospirales</taxon>
        <taxon>Lachnospiraceae</taxon>
        <taxon>Faecalicatena</taxon>
    </lineage>
</organism>
<feature type="transmembrane region" description="Helical" evidence="1">
    <location>
        <begin position="12"/>
        <end position="35"/>
    </location>
</feature>
<protein>
    <submittedName>
        <fullName evidence="3">DUF4097 and DUF4098 domain-containing protein YvlB</fullName>
    </submittedName>
</protein>
<dbReference type="Pfam" id="PF13349">
    <property type="entry name" value="DUF4097"/>
    <property type="match status" value="1"/>
</dbReference>
<accession>A0A316A5Q3</accession>